<reference evidence="1 2" key="1">
    <citation type="journal article" date="2006" name="Proc. Natl. Acad. Sci. U.S.A.">
        <title>Evolution of sensory complexity recorded in a myxobacterial genome.</title>
        <authorList>
            <person name="Goldman B.S."/>
            <person name="Nierman W.C."/>
            <person name="Kaiser D."/>
            <person name="Slater S.C."/>
            <person name="Durkin A.S."/>
            <person name="Eisen J.A."/>
            <person name="Ronning C.M."/>
            <person name="Barbazuk W.B."/>
            <person name="Blanchard M."/>
            <person name="Field C."/>
            <person name="Halling C."/>
            <person name="Hinkle G."/>
            <person name="Iartchuk O."/>
            <person name="Kim H.S."/>
            <person name="Mackenzie C."/>
            <person name="Madupu R."/>
            <person name="Miller N."/>
            <person name="Shvartsbeyn A."/>
            <person name="Sullivan S.A."/>
            <person name="Vaudin M."/>
            <person name="Wiegand R."/>
            <person name="Kaplan H.B."/>
        </authorList>
    </citation>
    <scope>NUCLEOTIDE SEQUENCE [LARGE SCALE GENOMIC DNA]</scope>
    <source>
        <strain evidence="2">DK1622</strain>
    </source>
</reference>
<gene>
    <name evidence="1" type="ordered locus">MXAN_4166</name>
</gene>
<dbReference type="EnsemblBacteria" id="ABF91118">
    <property type="protein sequence ID" value="ABF91118"/>
    <property type="gene ID" value="MXAN_4166"/>
</dbReference>
<evidence type="ECO:0000313" key="1">
    <source>
        <dbReference type="EMBL" id="ABF91118.1"/>
    </source>
</evidence>
<dbReference type="STRING" id="246197.MXAN_4166"/>
<dbReference type="EMBL" id="CP000113">
    <property type="protein sequence ID" value="ABF91118.1"/>
    <property type="molecule type" value="Genomic_DNA"/>
</dbReference>
<sequence>MCGPSSPTCPCQVSLRAPPWLPLPPPLSPRKRADSAMWTVPLFVGLLLTTADGSAAKTPSGTATVPLQELIPLYAQRQTAPAEAPPMEALVKSQLKGRLTADALFVDGHFDVEVLADGRWTQVRLLQLDADTYPATLPSLEEGTVGVVDGYLCLLTRKAGRYVFDVGVSIRSPGAGPERRAQLRFGPHASPVPLALEADTSVFTLTEPLASMGGESHAVYPVQGMLRVGWRAAVARVAQSQKQQVRPPLEPRITEATASWVSTLEGRATLRVSYALSLDREQPLELVLPEGHRLERVTLNAIPVPVESENGPLALKVAPARLGETGGTLEVVLSRELGVFHLSGRLKLALPRVSWPVAELRARAHFPAVFNYRREGGSLEQYESTESVAAGASGLPGKALHFRQFLVAASSPTLELGYSVDISDSYFR</sequence>
<dbReference type="Proteomes" id="UP000002402">
    <property type="component" value="Chromosome"/>
</dbReference>
<protein>
    <submittedName>
        <fullName evidence="1">Uncharacterized protein</fullName>
    </submittedName>
</protein>
<organism evidence="1 2">
    <name type="scientific">Myxococcus xanthus (strain DK1622)</name>
    <dbReference type="NCBI Taxonomy" id="246197"/>
    <lineage>
        <taxon>Bacteria</taxon>
        <taxon>Pseudomonadati</taxon>
        <taxon>Myxococcota</taxon>
        <taxon>Myxococcia</taxon>
        <taxon>Myxococcales</taxon>
        <taxon>Cystobacterineae</taxon>
        <taxon>Myxococcaceae</taxon>
        <taxon>Myxococcus</taxon>
    </lineage>
</organism>
<evidence type="ECO:0000313" key="2">
    <source>
        <dbReference type="Proteomes" id="UP000002402"/>
    </source>
</evidence>
<accession>Q1D4T2</accession>
<dbReference type="HOGENOM" id="CLU_703636_0_0_7"/>
<keyword evidence="2" id="KW-1185">Reference proteome</keyword>
<proteinExistence type="predicted"/>
<dbReference type="KEGG" id="mxa:MXAN_4166"/>
<name>Q1D4T2_MYXXD</name>
<dbReference type="AlphaFoldDB" id="Q1D4T2"/>